<dbReference type="Gene3D" id="1.10.1660.10">
    <property type="match status" value="1"/>
</dbReference>
<dbReference type="GO" id="GO:0003700">
    <property type="term" value="F:DNA-binding transcription factor activity"/>
    <property type="evidence" value="ECO:0007669"/>
    <property type="project" value="InterPro"/>
</dbReference>
<evidence type="ECO:0000256" key="3">
    <source>
        <dbReference type="ARBA" id="ARBA00023125"/>
    </source>
</evidence>
<name>A0A7X6MG39_9ACTN</name>
<protein>
    <submittedName>
        <fullName evidence="6">MerR family transcriptional regulator</fullName>
    </submittedName>
</protein>
<feature type="domain" description="HTH merR-type" evidence="5">
    <location>
        <begin position="1"/>
        <end position="71"/>
    </location>
</feature>
<dbReference type="RefSeq" id="WP_061081497.1">
    <property type="nucleotide sequence ID" value="NZ_JAAXPG010000026.1"/>
</dbReference>
<comment type="caution">
    <text evidence="6">The sequence shown here is derived from an EMBL/GenBank/DDBJ whole genome shotgun (WGS) entry which is preliminary data.</text>
</comment>
<keyword evidence="3" id="KW-0238">DNA-binding</keyword>
<evidence type="ECO:0000313" key="6">
    <source>
        <dbReference type="EMBL" id="NKZ00672.1"/>
    </source>
</evidence>
<dbReference type="SUPFAM" id="SSF46955">
    <property type="entry name" value="Putative DNA-binding domain"/>
    <property type="match status" value="1"/>
</dbReference>
<organism evidence="6 7">
    <name type="scientific">Nocardiopsis alborubida</name>
    <dbReference type="NCBI Taxonomy" id="146802"/>
    <lineage>
        <taxon>Bacteria</taxon>
        <taxon>Bacillati</taxon>
        <taxon>Actinomycetota</taxon>
        <taxon>Actinomycetes</taxon>
        <taxon>Streptosporangiales</taxon>
        <taxon>Nocardiopsidaceae</taxon>
        <taxon>Nocardiopsis</taxon>
    </lineage>
</organism>
<keyword evidence="4" id="KW-0804">Transcription</keyword>
<keyword evidence="2" id="KW-0805">Transcription regulation</keyword>
<evidence type="ECO:0000313" key="7">
    <source>
        <dbReference type="Proteomes" id="UP000553209"/>
    </source>
</evidence>
<dbReference type="InterPro" id="IPR047057">
    <property type="entry name" value="MerR_fam"/>
</dbReference>
<evidence type="ECO:0000256" key="4">
    <source>
        <dbReference type="ARBA" id="ARBA00023163"/>
    </source>
</evidence>
<dbReference type="PROSITE" id="PS50937">
    <property type="entry name" value="HTH_MERR_2"/>
    <property type="match status" value="1"/>
</dbReference>
<dbReference type="InterPro" id="IPR009061">
    <property type="entry name" value="DNA-bd_dom_put_sf"/>
</dbReference>
<accession>A0A7X6MG39</accession>
<proteinExistence type="predicted"/>
<keyword evidence="7" id="KW-1185">Reference proteome</keyword>
<dbReference type="PANTHER" id="PTHR30204">
    <property type="entry name" value="REDOX-CYCLING DRUG-SENSING TRANSCRIPTIONAL ACTIVATOR SOXR"/>
    <property type="match status" value="1"/>
</dbReference>
<dbReference type="AlphaFoldDB" id="A0A7X6MG39"/>
<dbReference type="Pfam" id="PF13411">
    <property type="entry name" value="MerR_1"/>
    <property type="match status" value="1"/>
</dbReference>
<evidence type="ECO:0000256" key="1">
    <source>
        <dbReference type="ARBA" id="ARBA00022491"/>
    </source>
</evidence>
<dbReference type="Proteomes" id="UP000553209">
    <property type="component" value="Unassembled WGS sequence"/>
</dbReference>
<dbReference type="GO" id="GO:0003677">
    <property type="term" value="F:DNA binding"/>
    <property type="evidence" value="ECO:0007669"/>
    <property type="project" value="UniProtKB-KW"/>
</dbReference>
<evidence type="ECO:0000256" key="2">
    <source>
        <dbReference type="ARBA" id="ARBA00023015"/>
    </source>
</evidence>
<gene>
    <name evidence="6" type="ORF">HGB44_23830</name>
</gene>
<reference evidence="6 7" key="1">
    <citation type="submission" date="2020-04" db="EMBL/GenBank/DDBJ databases">
        <title>MicrobeNet Type strains.</title>
        <authorList>
            <person name="Nicholson A.C."/>
        </authorList>
    </citation>
    <scope>NUCLEOTIDE SEQUENCE [LARGE SCALE GENOMIC DNA]</scope>
    <source>
        <strain evidence="6 7">ATCC 23612</strain>
    </source>
</reference>
<dbReference type="EMBL" id="JAAXPG010000026">
    <property type="protein sequence ID" value="NKZ00672.1"/>
    <property type="molecule type" value="Genomic_DNA"/>
</dbReference>
<keyword evidence="1" id="KW-0678">Repressor</keyword>
<dbReference type="SMART" id="SM00422">
    <property type="entry name" value="HTH_MERR"/>
    <property type="match status" value="1"/>
</dbReference>
<dbReference type="PANTHER" id="PTHR30204:SF69">
    <property type="entry name" value="MERR-FAMILY TRANSCRIPTIONAL REGULATOR"/>
    <property type="match status" value="1"/>
</dbReference>
<sequence>MLPIGSFSELTGLSHKALRHYHALGLLVPARVDEDTQFRWYTVDQIERAGQIVTLRRAGMGLDTVRLVVDDPGLAPDALRRHAEDLRREREAQDRALAEALAVLAWEPRVGVRPRRACTALTGVTARSSGEDFDMGRARAEVRALAGRLGALVEERGWRTDGRWWKSLEPRGDAAGYRVCVPVSAVGPSPSPLPEDVELVEYGEGTEAWLLMPGRESLGGLTLALTHLFGHEVEGMFADVGALRQSECDGGVEFAIGMRPLAEAPE</sequence>
<dbReference type="InterPro" id="IPR000551">
    <property type="entry name" value="MerR-type_HTH_dom"/>
</dbReference>
<evidence type="ECO:0000259" key="5">
    <source>
        <dbReference type="PROSITE" id="PS50937"/>
    </source>
</evidence>